<organism evidence="2 3">
    <name type="scientific">Reticulomyxa filosa</name>
    <dbReference type="NCBI Taxonomy" id="46433"/>
    <lineage>
        <taxon>Eukaryota</taxon>
        <taxon>Sar</taxon>
        <taxon>Rhizaria</taxon>
        <taxon>Retaria</taxon>
        <taxon>Foraminifera</taxon>
        <taxon>Monothalamids</taxon>
        <taxon>Reticulomyxidae</taxon>
        <taxon>Reticulomyxa</taxon>
    </lineage>
</organism>
<proteinExistence type="predicted"/>
<dbReference type="AlphaFoldDB" id="X6M347"/>
<keyword evidence="3" id="KW-1185">Reference proteome</keyword>
<dbReference type="Proteomes" id="UP000023152">
    <property type="component" value="Unassembled WGS sequence"/>
</dbReference>
<reference evidence="2 3" key="1">
    <citation type="journal article" date="2013" name="Curr. Biol.">
        <title>The Genome of the Foraminiferan Reticulomyxa filosa.</title>
        <authorList>
            <person name="Glockner G."/>
            <person name="Hulsmann N."/>
            <person name="Schleicher M."/>
            <person name="Noegel A.A."/>
            <person name="Eichinger L."/>
            <person name="Gallinger C."/>
            <person name="Pawlowski J."/>
            <person name="Sierra R."/>
            <person name="Euteneuer U."/>
            <person name="Pillet L."/>
            <person name="Moustafa A."/>
            <person name="Platzer M."/>
            <person name="Groth M."/>
            <person name="Szafranski K."/>
            <person name="Schliwa M."/>
        </authorList>
    </citation>
    <scope>NUCLEOTIDE SEQUENCE [LARGE SCALE GENOMIC DNA]</scope>
</reference>
<evidence type="ECO:0000313" key="3">
    <source>
        <dbReference type="Proteomes" id="UP000023152"/>
    </source>
</evidence>
<evidence type="ECO:0000256" key="1">
    <source>
        <dbReference type="SAM" id="MobiDB-lite"/>
    </source>
</evidence>
<comment type="caution">
    <text evidence="2">The sequence shown here is derived from an EMBL/GenBank/DDBJ whole genome shotgun (WGS) entry which is preliminary data.</text>
</comment>
<dbReference type="EMBL" id="ASPP01025110">
    <property type="protein sequence ID" value="ETO08359.1"/>
    <property type="molecule type" value="Genomic_DNA"/>
</dbReference>
<protein>
    <submittedName>
        <fullName evidence="2">Peritrophic matrix protein 1-C</fullName>
    </submittedName>
</protein>
<gene>
    <name evidence="2" type="ORF">RFI_29028</name>
</gene>
<accession>X6M347</accession>
<sequence>MEKRMSSPNDNCWDACIGGNTFLSSGEVDQSQLLFESEVYHDPSVTGRLSPNHHHSRSSNIDMQLPHIFERRLEIVLVSNARVYNHLDGQVIHIGDTPIPYVHGCWLRRWNNPNNNEWVSPFRYQPPLPNPFHRNLQTSTCFTWIASKHDASRKLGVRNTQYYVDQAGIVCPTMLAHDITEPRTKRSMMWSNQPTSVPTQEIIVTAPPTLYPTEKPTIWTQPPTLHPTEKPTIWTQPPTLQPTEKPTIWTHQPSSPEIITAQPTRRPTMRPTAAPTIRPTQF</sequence>
<name>X6M347_RETFI</name>
<feature type="region of interest" description="Disordered" evidence="1">
    <location>
        <begin position="263"/>
        <end position="282"/>
    </location>
</feature>
<evidence type="ECO:0000313" key="2">
    <source>
        <dbReference type="EMBL" id="ETO08359.1"/>
    </source>
</evidence>